<evidence type="ECO:0000259" key="15">
    <source>
        <dbReference type="PROSITE" id="PS50110"/>
    </source>
</evidence>
<dbReference type="GO" id="GO:0000155">
    <property type="term" value="F:phosphorelay sensor kinase activity"/>
    <property type="evidence" value="ECO:0007669"/>
    <property type="project" value="InterPro"/>
</dbReference>
<evidence type="ECO:0000259" key="13">
    <source>
        <dbReference type="PROSITE" id="PS01124"/>
    </source>
</evidence>
<protein>
    <recommendedName>
        <fullName evidence="2">histidine kinase</fullName>
        <ecNumber evidence="2">2.7.13.3</ecNumber>
    </recommendedName>
</protein>
<dbReference type="PROSITE" id="PS50109">
    <property type="entry name" value="HIS_KIN"/>
    <property type="match status" value="1"/>
</dbReference>
<evidence type="ECO:0000256" key="6">
    <source>
        <dbReference type="ARBA" id="ARBA00022777"/>
    </source>
</evidence>
<dbReference type="InterPro" id="IPR013783">
    <property type="entry name" value="Ig-like_fold"/>
</dbReference>
<dbReference type="SMART" id="SM00388">
    <property type="entry name" value="HisKA"/>
    <property type="match status" value="1"/>
</dbReference>
<dbReference type="InterPro" id="IPR005467">
    <property type="entry name" value="His_kinase_dom"/>
</dbReference>
<keyword evidence="3 11" id="KW-0597">Phosphoprotein</keyword>
<keyword evidence="12" id="KW-0175">Coiled coil</keyword>
<dbReference type="InterPro" id="IPR036890">
    <property type="entry name" value="HATPase_C_sf"/>
</dbReference>
<evidence type="ECO:0000256" key="10">
    <source>
        <dbReference type="ARBA" id="ARBA00023163"/>
    </source>
</evidence>
<dbReference type="PANTHER" id="PTHR43547:SF2">
    <property type="entry name" value="HYBRID SIGNAL TRANSDUCTION HISTIDINE KINASE C"/>
    <property type="match status" value="1"/>
</dbReference>
<dbReference type="PROSITE" id="PS01124">
    <property type="entry name" value="HTH_ARAC_FAMILY_2"/>
    <property type="match status" value="1"/>
</dbReference>
<keyword evidence="8" id="KW-0902">Two-component regulatory system</keyword>
<keyword evidence="9" id="KW-0805">Transcription regulation</keyword>
<comment type="caution">
    <text evidence="16">The sequence shown here is derived from an EMBL/GenBank/DDBJ whole genome shotgun (WGS) entry which is preliminary data.</text>
</comment>
<dbReference type="EC" id="2.7.13.3" evidence="2"/>
<dbReference type="OrthoDB" id="9809670at2"/>
<feature type="domain" description="HTH araC/xylS-type" evidence="13">
    <location>
        <begin position="1298"/>
        <end position="1397"/>
    </location>
</feature>
<dbReference type="CDD" id="cd00082">
    <property type="entry name" value="HisKA"/>
    <property type="match status" value="1"/>
</dbReference>
<evidence type="ECO:0000313" key="17">
    <source>
        <dbReference type="Proteomes" id="UP000295499"/>
    </source>
</evidence>
<dbReference type="SUPFAM" id="SSF55874">
    <property type="entry name" value="ATPase domain of HSP90 chaperone/DNA topoisomerase II/histidine kinase"/>
    <property type="match status" value="1"/>
</dbReference>
<feature type="coiled-coil region" evidence="12">
    <location>
        <begin position="847"/>
        <end position="874"/>
    </location>
</feature>
<dbReference type="InterPro" id="IPR003661">
    <property type="entry name" value="HisK_dim/P_dom"/>
</dbReference>
<organism evidence="16 17">
    <name type="scientific">Pedobacter duraquae</name>
    <dbReference type="NCBI Taxonomy" id="425511"/>
    <lineage>
        <taxon>Bacteria</taxon>
        <taxon>Pseudomonadati</taxon>
        <taxon>Bacteroidota</taxon>
        <taxon>Sphingobacteriia</taxon>
        <taxon>Sphingobacteriales</taxon>
        <taxon>Sphingobacteriaceae</taxon>
        <taxon>Pedobacter</taxon>
    </lineage>
</organism>
<dbReference type="SMART" id="SM00387">
    <property type="entry name" value="HATPase_c"/>
    <property type="match status" value="1"/>
</dbReference>
<dbReference type="InterPro" id="IPR001789">
    <property type="entry name" value="Sig_transdc_resp-reg_receiver"/>
</dbReference>
<evidence type="ECO:0000313" key="16">
    <source>
        <dbReference type="EMBL" id="TDO24612.1"/>
    </source>
</evidence>
<evidence type="ECO:0000259" key="14">
    <source>
        <dbReference type="PROSITE" id="PS50109"/>
    </source>
</evidence>
<keyword evidence="7" id="KW-0067">ATP-binding</keyword>
<dbReference type="InterPro" id="IPR009057">
    <property type="entry name" value="Homeodomain-like_sf"/>
</dbReference>
<dbReference type="Pfam" id="PF07494">
    <property type="entry name" value="Reg_prop"/>
    <property type="match status" value="8"/>
</dbReference>
<comment type="catalytic activity">
    <reaction evidence="1">
        <text>ATP + protein L-histidine = ADP + protein N-phospho-L-histidine.</text>
        <dbReference type="EC" id="2.7.13.3"/>
    </reaction>
</comment>
<evidence type="ECO:0000256" key="1">
    <source>
        <dbReference type="ARBA" id="ARBA00000085"/>
    </source>
</evidence>
<dbReference type="SUPFAM" id="SSF50998">
    <property type="entry name" value="Quinoprotein alcohol dehydrogenase-like"/>
    <property type="match status" value="2"/>
</dbReference>
<dbReference type="GO" id="GO:0005524">
    <property type="term" value="F:ATP binding"/>
    <property type="evidence" value="ECO:0007669"/>
    <property type="project" value="UniProtKB-KW"/>
</dbReference>
<dbReference type="SMART" id="SM00448">
    <property type="entry name" value="REC"/>
    <property type="match status" value="1"/>
</dbReference>
<dbReference type="SUPFAM" id="SSF46689">
    <property type="entry name" value="Homeodomain-like"/>
    <property type="match status" value="1"/>
</dbReference>
<reference evidence="16 17" key="1">
    <citation type="submission" date="2019-03" db="EMBL/GenBank/DDBJ databases">
        <title>Genomic Encyclopedia of Archaeal and Bacterial Type Strains, Phase II (KMG-II): from individual species to whole genera.</title>
        <authorList>
            <person name="Goeker M."/>
        </authorList>
    </citation>
    <scope>NUCLEOTIDE SEQUENCE [LARGE SCALE GENOMIC DNA]</scope>
    <source>
        <strain evidence="16 17">DSM 19034</strain>
    </source>
</reference>
<dbReference type="SUPFAM" id="SSF52172">
    <property type="entry name" value="CheY-like"/>
    <property type="match status" value="1"/>
</dbReference>
<dbReference type="InterPro" id="IPR011047">
    <property type="entry name" value="Quinoprotein_ADH-like_sf"/>
</dbReference>
<dbReference type="Proteomes" id="UP000295499">
    <property type="component" value="Unassembled WGS sequence"/>
</dbReference>
<evidence type="ECO:0000256" key="5">
    <source>
        <dbReference type="ARBA" id="ARBA00022741"/>
    </source>
</evidence>
<feature type="domain" description="Histidine kinase" evidence="14">
    <location>
        <begin position="890"/>
        <end position="1112"/>
    </location>
</feature>
<dbReference type="PANTHER" id="PTHR43547">
    <property type="entry name" value="TWO-COMPONENT HISTIDINE KINASE"/>
    <property type="match status" value="1"/>
</dbReference>
<dbReference type="InterPro" id="IPR003594">
    <property type="entry name" value="HATPase_dom"/>
</dbReference>
<dbReference type="Pfam" id="PF02518">
    <property type="entry name" value="HATPase_c"/>
    <property type="match status" value="1"/>
</dbReference>
<dbReference type="Gene3D" id="3.30.565.10">
    <property type="entry name" value="Histidine kinase-like ATPase, C-terminal domain"/>
    <property type="match status" value="1"/>
</dbReference>
<evidence type="ECO:0000256" key="3">
    <source>
        <dbReference type="ARBA" id="ARBA00022553"/>
    </source>
</evidence>
<dbReference type="PROSITE" id="PS50110">
    <property type="entry name" value="RESPONSE_REGULATORY"/>
    <property type="match status" value="1"/>
</dbReference>
<dbReference type="Gene3D" id="1.10.10.60">
    <property type="entry name" value="Homeodomain-like"/>
    <property type="match status" value="2"/>
</dbReference>
<keyword evidence="6 16" id="KW-0418">Kinase</keyword>
<dbReference type="PRINTS" id="PR00344">
    <property type="entry name" value="BCTRLSENSOR"/>
</dbReference>
<dbReference type="InterPro" id="IPR011110">
    <property type="entry name" value="Reg_prop"/>
</dbReference>
<keyword evidence="17" id="KW-1185">Reference proteome</keyword>
<evidence type="ECO:0000256" key="9">
    <source>
        <dbReference type="ARBA" id="ARBA00023015"/>
    </source>
</evidence>
<evidence type="ECO:0000256" key="2">
    <source>
        <dbReference type="ARBA" id="ARBA00012438"/>
    </source>
</evidence>
<dbReference type="SUPFAM" id="SSF63829">
    <property type="entry name" value="Calcium-dependent phosphotriesterase"/>
    <property type="match status" value="1"/>
</dbReference>
<name>A0A4R6IQJ5_9SPHI</name>
<dbReference type="InterPro" id="IPR036097">
    <property type="entry name" value="HisK_dim/P_sf"/>
</dbReference>
<dbReference type="InterPro" id="IPR004358">
    <property type="entry name" value="Sig_transdc_His_kin-like_C"/>
</dbReference>
<proteinExistence type="predicted"/>
<dbReference type="SMART" id="SM00342">
    <property type="entry name" value="HTH_ARAC"/>
    <property type="match status" value="1"/>
</dbReference>
<dbReference type="Gene3D" id="2.60.40.10">
    <property type="entry name" value="Immunoglobulins"/>
    <property type="match status" value="1"/>
</dbReference>
<feature type="modified residue" description="4-aspartylphosphate" evidence="11">
    <location>
        <position position="1199"/>
    </location>
</feature>
<keyword evidence="4" id="KW-0808">Transferase</keyword>
<feature type="domain" description="Response regulatory" evidence="15">
    <location>
        <begin position="1151"/>
        <end position="1266"/>
    </location>
</feature>
<evidence type="ECO:0000256" key="12">
    <source>
        <dbReference type="SAM" id="Coils"/>
    </source>
</evidence>
<dbReference type="InterPro" id="IPR015943">
    <property type="entry name" value="WD40/YVTN_repeat-like_dom_sf"/>
</dbReference>
<dbReference type="Gene3D" id="3.40.50.2300">
    <property type="match status" value="1"/>
</dbReference>
<dbReference type="Gene3D" id="2.130.10.10">
    <property type="entry name" value="YVTN repeat-like/Quinoprotein amine dehydrogenase"/>
    <property type="match status" value="2"/>
</dbReference>
<sequence>MPQSNVFRMLNPLVLFRLRKTGVAMIEKISSLCTRLFFVVLISTLTFQLAKGQNDLNFINLNTKNGMSSNAVNTILQDHNGLVWFGTSDGLNKFDGTNFTVYTNKSNDSTSISSNKISALLEDRNGRLWVGTNGGGLLYYDPKQNTFISFVGNGIPNRNVDFNVLTLYQDKKGNIWVGTFGGYRIINTKTYEVRNEGINALMGNGSSVVSFIEDNNKMWIGTSMGLLLLDLNTHVTEKFTHHTGDPSSLSNNYIGSSIRDEKGRIFFGTNNGLNMLLGDGKHFKSFLRADDAMRSDDIIYAASRQKDGKIWLGTEDGVSVFNTRTETFTTIRPDSRQAFGLSDKSVRSICMGRNGIIWLGTYQGGVNKLDPNLALFNLKRSSPFDPQGLSSPIVTSFAELSKKKIFVGTDGGGLHLFNRNTGIFEHLGIRSKIDLSKNPISILALELDSHDELWVGTYRNGLFKYNFKNRSYRQYLAGSSPTDLSQNDIFFVKEDSKGLIWIGTNGNGVNVYDYKSDKFTRYGTHQIAPMLLPSNGFMRAIAEDANGDIWLASSGTGIAVFQRNTGKFRSYTKRNSGLSNDVVLSLLNDSKGNLWAGTDGGGLDLFNRKTGKFVNFNETNGLPNGIVYKILEGKDGLIWFSTDKGISALNPATRKIKNFGRPNGVQDSPFILGSGIKTSDGELYFGGQDGFNYFDPLTLPSNGIVPGVLLTELKVANTIVLPGAKSPIAEQIGFAQEIKLSYGQNFSISYVALNYTAPQQNHYAYRLVGLEKDWNEVGREKTAYYTNLDPGDYIFQVRASNNEGTWSDKITSIKVHIQPPLWRTTYAYVFYIALIGASLLAIRHRGIQRIKRELALEQAQINAQERVLQQKRDAERAHALDIQKIKFLTNLSHEFRTPIALILAPVDKLLSVKQEQSVAGQVKMIRRNARRLLNLVNQLLDFRKMEEHELKLNLNKADLIAFISEAAEAFQDLSDRKKISLCVTSDLSTFTTFFDQDKMERIIFNLLSNAFKFTKEGGAVSLNMALRTVSGQPRPLIEISVSDTGIGIAPESQDKVFDRFFMDNNVSAILNQGSGIGLSIVKEFVELHGGELSLESELGKGSKFVVSIPVDFVPMQRTLDVNQDEAKPEKSVELDTEQYQITSSSEEKVATVLLVEDNDEFRFHLRETLQPFYHIIEAANGKEGWQKTLSGHPQLVVSDISMPEMSGIELSQKIKSDKRTSHIPVILLTAINGEENQIKGLKSGANDYLNKPFNFSILQAKIENLLQFKRSVKDTYAKQVQVIPKELEIETSEERLMNKIVKYVDENLNNPELSVEELSKHVYMSRGSLYHKVIEYTGLTPIEYIRSVKLKRAIELLEKSDYNVAQIAYMTGFGTPSYFSKLFKIEFNMLPSEYITAHRKLKRERV</sequence>
<evidence type="ECO:0000256" key="4">
    <source>
        <dbReference type="ARBA" id="ARBA00022679"/>
    </source>
</evidence>
<accession>A0A4R6IQJ5</accession>
<dbReference type="FunFam" id="2.60.40.10:FF:000791">
    <property type="entry name" value="Two-component system sensor histidine kinase/response regulator"/>
    <property type="match status" value="1"/>
</dbReference>
<keyword evidence="5" id="KW-0547">Nucleotide-binding</keyword>
<dbReference type="Pfam" id="PF00072">
    <property type="entry name" value="Response_reg"/>
    <property type="match status" value="1"/>
</dbReference>
<dbReference type="Pfam" id="PF12833">
    <property type="entry name" value="HTH_18"/>
    <property type="match status" value="1"/>
</dbReference>
<dbReference type="GO" id="GO:0003700">
    <property type="term" value="F:DNA-binding transcription factor activity"/>
    <property type="evidence" value="ECO:0007669"/>
    <property type="project" value="InterPro"/>
</dbReference>
<dbReference type="Gene3D" id="1.10.287.130">
    <property type="match status" value="1"/>
</dbReference>
<keyword evidence="10" id="KW-0804">Transcription</keyword>
<evidence type="ECO:0000256" key="8">
    <source>
        <dbReference type="ARBA" id="ARBA00023012"/>
    </source>
</evidence>
<dbReference type="SUPFAM" id="SSF47384">
    <property type="entry name" value="Homodimeric domain of signal transducing histidine kinase"/>
    <property type="match status" value="1"/>
</dbReference>
<dbReference type="FunFam" id="3.30.565.10:FF:000037">
    <property type="entry name" value="Hybrid sensor histidine kinase/response regulator"/>
    <property type="match status" value="1"/>
</dbReference>
<dbReference type="Pfam" id="PF07495">
    <property type="entry name" value="Y_Y_Y"/>
    <property type="match status" value="1"/>
</dbReference>
<gene>
    <name evidence="16" type="ORF">CLV32_0901</name>
</gene>
<dbReference type="Pfam" id="PF00512">
    <property type="entry name" value="HisKA"/>
    <property type="match status" value="1"/>
</dbReference>
<dbReference type="FunFam" id="1.10.287.130:FF:000045">
    <property type="entry name" value="Two-component system sensor histidine kinase/response regulator"/>
    <property type="match status" value="1"/>
</dbReference>
<evidence type="ECO:0000256" key="7">
    <source>
        <dbReference type="ARBA" id="ARBA00022840"/>
    </source>
</evidence>
<dbReference type="InterPro" id="IPR011006">
    <property type="entry name" value="CheY-like_superfamily"/>
</dbReference>
<dbReference type="InterPro" id="IPR011123">
    <property type="entry name" value="Y_Y_Y"/>
</dbReference>
<dbReference type="InterPro" id="IPR018060">
    <property type="entry name" value="HTH_AraC"/>
</dbReference>
<dbReference type="GO" id="GO:0043565">
    <property type="term" value="F:sequence-specific DNA binding"/>
    <property type="evidence" value="ECO:0007669"/>
    <property type="project" value="InterPro"/>
</dbReference>
<dbReference type="EMBL" id="SNWM01000001">
    <property type="protein sequence ID" value="TDO24612.1"/>
    <property type="molecule type" value="Genomic_DNA"/>
</dbReference>
<evidence type="ECO:0000256" key="11">
    <source>
        <dbReference type="PROSITE-ProRule" id="PRU00169"/>
    </source>
</evidence>